<dbReference type="Proteomes" id="UP000763641">
    <property type="component" value="Unassembled WGS sequence"/>
</dbReference>
<protein>
    <submittedName>
        <fullName evidence="1">Uncharacterized protein</fullName>
    </submittedName>
</protein>
<evidence type="ECO:0000313" key="2">
    <source>
        <dbReference type="Proteomes" id="UP000763641"/>
    </source>
</evidence>
<sequence length="76" mass="8613">MYWNADFESARWAGTDLIFDAVTEMGTVRCLVRAQRLRDTVQRTGPEVLSSNLPLLRSELAHRFTTSRPGDTVTLD</sequence>
<dbReference type="RefSeq" id="WP_204195587.1">
    <property type="nucleotide sequence ID" value="NZ_JAFEMC010000001.1"/>
</dbReference>
<organism evidence="1 2">
    <name type="scientific">Sphingomonas longa</name>
    <dbReference type="NCBI Taxonomy" id="2778730"/>
    <lineage>
        <taxon>Bacteria</taxon>
        <taxon>Pseudomonadati</taxon>
        <taxon>Pseudomonadota</taxon>
        <taxon>Alphaproteobacteria</taxon>
        <taxon>Sphingomonadales</taxon>
        <taxon>Sphingomonadaceae</taxon>
        <taxon>Sphingomonas</taxon>
    </lineage>
</organism>
<gene>
    <name evidence="1" type="ORF">ILT43_05065</name>
</gene>
<keyword evidence="2" id="KW-1185">Reference proteome</keyword>
<name>A0ABS2D587_9SPHN</name>
<dbReference type="EMBL" id="JAFEMC010000001">
    <property type="protein sequence ID" value="MBM6575733.1"/>
    <property type="molecule type" value="Genomic_DNA"/>
</dbReference>
<comment type="caution">
    <text evidence="1">The sequence shown here is derived from an EMBL/GenBank/DDBJ whole genome shotgun (WGS) entry which is preliminary data.</text>
</comment>
<evidence type="ECO:0000313" key="1">
    <source>
        <dbReference type="EMBL" id="MBM6575733.1"/>
    </source>
</evidence>
<accession>A0ABS2D587</accession>
<proteinExistence type="predicted"/>
<reference evidence="1 2" key="1">
    <citation type="submission" date="2020-12" db="EMBL/GenBank/DDBJ databases">
        <title>Sphingomonas sp.</title>
        <authorList>
            <person name="Kim M.K."/>
        </authorList>
    </citation>
    <scope>NUCLEOTIDE SEQUENCE [LARGE SCALE GENOMIC DNA]</scope>
    <source>
        <strain evidence="1 2">BT552</strain>
    </source>
</reference>